<dbReference type="Gene3D" id="2.30.42.10">
    <property type="match status" value="1"/>
</dbReference>
<evidence type="ECO:0000256" key="1">
    <source>
        <dbReference type="SAM" id="MobiDB-lite"/>
    </source>
</evidence>
<dbReference type="PROSITE" id="PS50004">
    <property type="entry name" value="C2"/>
    <property type="match status" value="1"/>
</dbReference>
<organism evidence="4">
    <name type="scientific">Eutreptiella gymnastica</name>
    <dbReference type="NCBI Taxonomy" id="73025"/>
    <lineage>
        <taxon>Eukaryota</taxon>
        <taxon>Discoba</taxon>
        <taxon>Euglenozoa</taxon>
        <taxon>Euglenida</taxon>
        <taxon>Spirocuta</taxon>
        <taxon>Euglenophyceae</taxon>
        <taxon>Eutreptiales</taxon>
        <taxon>Eutreptiaceae</taxon>
        <taxon>Eutreptiella</taxon>
    </lineage>
</organism>
<sequence>MPASIAVGASKTPRGGSSIDRFGTPSTACSRPVAANTSSGPIDASIVPKVHVSEEPGERPNPGAASKEPAMAGQSSNQQRSASRAEQMVLVGPSVTTGTLRPSISTALTSGDCHDLNDNLLEQIASVRYSVGSVVDTFGFDLEGANFLLGDYEDVGDDALQGILDKHAETVQASDLVFNEHRPTESICESIAAAGTGTEIATADSNSITIRADDLLGIGDNTDIPNTVKADEHALMHIHVPSTERVQPAPLVPEVTATDVACFALKTIHGLDVETPRTVYPSPEGTSLVVDTITHQGSDTASSSRTTLTPRSVYAPYSEATSTLATPTTIQAESPSAEGASAAHAHLHGAVLDVQLQEPTVCSPAKDNPMGIQSQEPTVSLCEPVSCPQEPTVCVQPPTFDKHDLAPLRVPNAVYQGPQSRPEAAELRSVCHLSIFDAARMKQEENAASVFELSPIKSKRPTEETLMAPGFLGGVHTSAPPGSPTCHQMSVIDAGRIKQQDNAVTVCQMSAISPNHRAEAMLALPGSRAGLRNTGRGSPTCHQMSAINPSQIKQRDNAVSVCQMTAISFNHRAEASLAVPAFRGGVHMPTCIQMSAINSRQPAESVSFMESHGQDCCPMSICNMDTRLVHSEGGPSAGTAAPAPVPDWESVPCAMNPMDVATVISDSHSKPQPQDAVGIPTIVSPRERSGDGHVVDVGDLMRVATIPSMGASFCALDREPVLSDDEDETSTASSQHVGCLAGKEGKVAPLPTNAHIPVIMEPPSVIPGLLVIRVLQASPLPCTPATAYFVRARVGKHGGWSQTRQSHDATWCEDLILPTSGDWLALELRVYACEDGSGDVSPLPYAVGLCKPVLRETLNTEPIALMQLPLGSPPDDIGQPTLSIFVAQGHASAATNRCQSEVPRPLSLADQAGEGEILDGLMPGASVTRHPVRQLSTEYSSPWQVPNGPPRLEVSVVSGDNIFTKAEVQACTPEQLEVYVALGLPSVSRGWYRTGAQSGDVSVWNQMVTLPVMECNDPGVLEVRLYTRIGDRFLGQALVPLWGLQQDTVTTFKAKLGFVSEAGALIAPLIMAARELYLKVCPRRFSHIPCSEEGPHSYTQGWTYHPETQQDLLRQFAMLSSSAPAPPPLQRRDFLKDESPCVLELIVKEAREFQKACGGTESARLLVELRVGATVMETNVSKPGQWHWNEQFLAGLGIHDAPKVRITCFAQQGSVPRELGHGVLDLSLLPWYKGNELECDVRIMNESRVAGVVILVLTQRPAGVVQWLKWIQEESILLQEECDEAWRMGVNLEQKDRLQLLAGLEEGCRRTLLLDQQQQWSDLQISIQAMHKQIRELLQQMCTVRIKMVKTSRLYLIGDCYLILELGGQSFTTGCKSPTEQGIIMWNAECTLRHMGQYVDKVKLLTQPVKVALWYQGHLVGYQMVDLSRLHWRQQEHMRLTLLDGSMISLLVEALDFGLPPKVEDEEPKLELTVLSAECLPSPNPESCKPYIVLSITEVPYQGGVHRTSVRTGVSPVWKEHFVFNLPQTMPEWPKEVDLRIFDEAVAPEFTPLGAVDMQQGLIGSLTVPLTGLIRDRPVDFRLGLRIVSKGVHVADSTIHVRACARGFGQALPLSARSGTFSAAGFSPRASALKTTVASPRPGTQSHLSPALPDGCAPPDWNSVLVPEINAQPRTLGAPQDSPRTLFPEDTGVVASPRTVGRLATTVKTPTTVGPATTIKAETATTITDEPIRRAALLDEEAAAWRTLLDARPQAISRVTVSLGITIAQKMDENTGDSLLVAVAVRDGGPAAIAGLRTGDHVEAWNGIPLGTREEFAGMLRQAVVGQSILLTIVRDGVSMPIKILPVGAKPSQPSRPQPKRCEPLAAKASDFQSPRRPVVKRLGPEAPKPQLASPRHLQGPTSPKPRLQSRSPQQKYGTPHAQARALGDISNVG</sequence>
<feature type="compositionally biased region" description="Polar residues" evidence="1">
    <location>
        <begin position="24"/>
        <end position="40"/>
    </location>
</feature>
<dbReference type="Pfam" id="PF00168">
    <property type="entry name" value="C2"/>
    <property type="match status" value="2"/>
</dbReference>
<gene>
    <name evidence="4" type="ORF">EGYM00392_LOCUS76</name>
</gene>
<feature type="domain" description="C2" evidence="2">
    <location>
        <begin position="1451"/>
        <end position="1583"/>
    </location>
</feature>
<dbReference type="SUPFAM" id="SSF49562">
    <property type="entry name" value="C2 domain (Calcium/lipid-binding domain, CaLB)"/>
    <property type="match status" value="3"/>
</dbReference>
<dbReference type="CDD" id="cd00030">
    <property type="entry name" value="C2"/>
    <property type="match status" value="1"/>
</dbReference>
<dbReference type="InterPro" id="IPR036034">
    <property type="entry name" value="PDZ_sf"/>
</dbReference>
<feature type="region of interest" description="Disordered" evidence="1">
    <location>
        <begin position="1847"/>
        <end position="1934"/>
    </location>
</feature>
<dbReference type="SMART" id="SM00228">
    <property type="entry name" value="PDZ"/>
    <property type="match status" value="1"/>
</dbReference>
<evidence type="ECO:0000313" key="4">
    <source>
        <dbReference type="EMBL" id="CAD8989037.1"/>
    </source>
</evidence>
<evidence type="ECO:0000259" key="2">
    <source>
        <dbReference type="PROSITE" id="PS50004"/>
    </source>
</evidence>
<feature type="domain" description="PDZ" evidence="3">
    <location>
        <begin position="1763"/>
        <end position="1823"/>
    </location>
</feature>
<feature type="region of interest" description="Disordered" evidence="1">
    <location>
        <begin position="1"/>
        <end position="86"/>
    </location>
</feature>
<accession>A0A7S1HRJ1</accession>
<dbReference type="InterPro" id="IPR001478">
    <property type="entry name" value="PDZ"/>
</dbReference>
<dbReference type="Pfam" id="PF17820">
    <property type="entry name" value="PDZ_6"/>
    <property type="match status" value="1"/>
</dbReference>
<dbReference type="EMBL" id="HBGA01000148">
    <property type="protein sequence ID" value="CAD8989037.1"/>
    <property type="molecule type" value="Transcribed_RNA"/>
</dbReference>
<dbReference type="PROSITE" id="PS50106">
    <property type="entry name" value="PDZ"/>
    <property type="match status" value="1"/>
</dbReference>
<protein>
    <submittedName>
        <fullName evidence="4">Uncharacterized protein</fullName>
    </submittedName>
</protein>
<feature type="compositionally biased region" description="Low complexity" evidence="1">
    <location>
        <begin position="74"/>
        <end position="86"/>
    </location>
</feature>
<dbReference type="InterPro" id="IPR000008">
    <property type="entry name" value="C2_dom"/>
</dbReference>
<proteinExistence type="predicted"/>
<dbReference type="SUPFAM" id="SSF50156">
    <property type="entry name" value="PDZ domain-like"/>
    <property type="match status" value="1"/>
</dbReference>
<dbReference type="Gene3D" id="2.60.40.150">
    <property type="entry name" value="C2 domain"/>
    <property type="match status" value="1"/>
</dbReference>
<evidence type="ECO:0000259" key="3">
    <source>
        <dbReference type="PROSITE" id="PS50106"/>
    </source>
</evidence>
<dbReference type="SMART" id="SM00239">
    <property type="entry name" value="C2"/>
    <property type="match status" value="3"/>
</dbReference>
<dbReference type="InterPro" id="IPR041489">
    <property type="entry name" value="PDZ_6"/>
</dbReference>
<reference evidence="4" key="1">
    <citation type="submission" date="2021-01" db="EMBL/GenBank/DDBJ databases">
        <authorList>
            <person name="Corre E."/>
            <person name="Pelletier E."/>
            <person name="Niang G."/>
            <person name="Scheremetjew M."/>
            <person name="Finn R."/>
            <person name="Kale V."/>
            <person name="Holt S."/>
            <person name="Cochrane G."/>
            <person name="Meng A."/>
            <person name="Brown T."/>
            <person name="Cohen L."/>
        </authorList>
    </citation>
    <scope>NUCLEOTIDE SEQUENCE</scope>
    <source>
        <strain evidence="4">NIES-381</strain>
    </source>
</reference>
<name>A0A7S1HRJ1_9EUGL</name>
<dbReference type="InterPro" id="IPR035892">
    <property type="entry name" value="C2_domain_sf"/>
</dbReference>